<dbReference type="AlphaFoldDB" id="A0A8X7U217"/>
<evidence type="ECO:0000313" key="3">
    <source>
        <dbReference type="Proteomes" id="UP000886595"/>
    </source>
</evidence>
<dbReference type="Gene3D" id="1.10.150.80">
    <property type="entry name" value="HRDC domain"/>
    <property type="match status" value="1"/>
</dbReference>
<dbReference type="InterPro" id="IPR010997">
    <property type="entry name" value="HRDC-like_sf"/>
</dbReference>
<dbReference type="InterPro" id="IPR002121">
    <property type="entry name" value="HRDC_dom"/>
</dbReference>
<keyword evidence="3" id="KW-1185">Reference proteome</keyword>
<dbReference type="InterPro" id="IPR044876">
    <property type="entry name" value="HRDC_dom_sf"/>
</dbReference>
<dbReference type="GO" id="GO:0000166">
    <property type="term" value="F:nucleotide binding"/>
    <property type="evidence" value="ECO:0007669"/>
    <property type="project" value="InterPro"/>
</dbReference>
<dbReference type="GO" id="GO:0003676">
    <property type="term" value="F:nucleic acid binding"/>
    <property type="evidence" value="ECO:0007669"/>
    <property type="project" value="InterPro"/>
</dbReference>
<proteinExistence type="predicted"/>
<dbReference type="Pfam" id="PF21052">
    <property type="entry name" value="EFR3_ARM"/>
    <property type="match status" value="1"/>
</dbReference>
<evidence type="ECO:0000313" key="2">
    <source>
        <dbReference type="EMBL" id="KAG2260271.1"/>
    </source>
</evidence>
<dbReference type="InterPro" id="IPR016024">
    <property type="entry name" value="ARM-type_fold"/>
</dbReference>
<dbReference type="InterPro" id="IPR055296">
    <property type="entry name" value="SRL2-like"/>
</dbReference>
<dbReference type="SUPFAM" id="SSF48371">
    <property type="entry name" value="ARM repeat"/>
    <property type="match status" value="1"/>
</dbReference>
<dbReference type="OrthoDB" id="19232at2759"/>
<dbReference type="PANTHER" id="PTHR46087">
    <property type="entry name" value="PUTATIVE, EXPRESSED-RELATED"/>
    <property type="match status" value="1"/>
</dbReference>
<dbReference type="Pfam" id="PF00570">
    <property type="entry name" value="HRDC"/>
    <property type="match status" value="1"/>
</dbReference>
<dbReference type="Proteomes" id="UP000886595">
    <property type="component" value="Unassembled WGS sequence"/>
</dbReference>
<protein>
    <recommendedName>
        <fullName evidence="1">HRDC domain-containing protein</fullName>
    </recommendedName>
</protein>
<dbReference type="SUPFAM" id="SSF47819">
    <property type="entry name" value="HRDC-like"/>
    <property type="match status" value="1"/>
</dbReference>
<dbReference type="PANTHER" id="PTHR46087:SF1">
    <property type="entry name" value="ARM REPEAT SUPERFAMILY PROTEIN"/>
    <property type="match status" value="1"/>
</dbReference>
<accession>A0A8X7U217</accession>
<sequence length="1208" mass="135371">MGVMSRRVLPACGNLCFFCPSLRARSRHPVKRYKKMLADIFPRNQEAEANDRKIGKLCEYASRNPLRIPKITEYLEQKCYKELRNGNIGSVKVVLCIYKKLLSSCKEQMPLFSCSLLSVVRTLLEQTRDDEVQILGCNTLVDFISLQTENSHMFNLEGLIPKLCQLAQEMGDDERSLRLRSAGMQALAFMVSFIGEHAQLSMDLDMIISVILENYMDLEKSQEDTNEAGKMVSFKHNPVTDFKLENMDISKSPSYWSMVCLCNIAKLAKETTTVRRVLEPLLNAFDSGDYWSPDKGVASSVLLFLQSRLEESGENCHVLVSSLIKHLDHKNVMKQRGVQVNMVNVATCLALHAKQQASGAMTAVIADLIKHLRKCVQNAAESDLSADESKQNSDLQGALEKCIAELSNKVGDAGPILDMLAVVLEMISTNVLIARTTASVILRAAHIISVVPNVSYHKKVFPDALFHQLLLAMSHTDYETRVEAHSVFSVLLLRTLLLPWSDQRKEEERDKVEESLNSDLRKDVNHTSHTSLSCESLDHSLNDGGIKSLCSLRLSSHQVNMLLTSLWIQATSTENTPANFEAMASTFNTTILFSLAKKSNHMALVRCFQLAFSLRNLSLNQDGGLQLSRRRSIFTFASYLLIFSAKICNIPELIPIVKESLTGQMVDPYLVLEGDIRLRAGCSGFPQEEEVVAYGSDKDDGAALNSSEIVENDSRLKEIVITHFTSRFQTLSEEEQSSLRKEIESDFARDDAHLLGAPLFMDTPGPSSPLDQLELPAFEEVELSEIAAFEEISPGASGSHRTSLSTNTNPVDVLSINELLQSVSETARQVASLPVSSLPVPYDQMMNQCEALVTGKQQKMSVLRSFKPEATKALTFSEDDEKEELFLLKERKRCQEMKPNSMPDPVSARQSNVNPEEIRTTLLSRATSLSETALKVLLWRRDKLTHEQRSIEDKIAKCDERIKNIKGDVELQLETILESCNEAYPRRIFQESNEMSACQSNKRQKLCECPPFRLLPKACVRNSMISVSRIAGYYQAIMYLYQMVSFCGFVAEVRIKETQFAHSICGEEKSDAEEAKESAAACLLTKLHQNTTIANDHVLTEDHLRSPSSAKDLTAYLFLALRTLRSDLVKEYPGGVMASQIFTNPMLQKISKKILRNKEELLEIDGIGEDIVSKYGDRLLETIESTIKEFSLNQEERLHGAKYGHGEA</sequence>
<comment type="caution">
    <text evidence="2">The sequence shown here is derived from an EMBL/GenBank/DDBJ whole genome shotgun (WGS) entry which is preliminary data.</text>
</comment>
<evidence type="ECO:0000259" key="1">
    <source>
        <dbReference type="PROSITE" id="PS50967"/>
    </source>
</evidence>
<dbReference type="InterPro" id="IPR049152">
    <property type="entry name" value="EFR3-like_ARM"/>
</dbReference>
<dbReference type="PROSITE" id="PS50967">
    <property type="entry name" value="HRDC"/>
    <property type="match status" value="1"/>
</dbReference>
<organism evidence="2 3">
    <name type="scientific">Brassica carinata</name>
    <name type="common">Ethiopian mustard</name>
    <name type="synonym">Abyssinian cabbage</name>
    <dbReference type="NCBI Taxonomy" id="52824"/>
    <lineage>
        <taxon>Eukaryota</taxon>
        <taxon>Viridiplantae</taxon>
        <taxon>Streptophyta</taxon>
        <taxon>Embryophyta</taxon>
        <taxon>Tracheophyta</taxon>
        <taxon>Spermatophyta</taxon>
        <taxon>Magnoliopsida</taxon>
        <taxon>eudicotyledons</taxon>
        <taxon>Gunneridae</taxon>
        <taxon>Pentapetalae</taxon>
        <taxon>rosids</taxon>
        <taxon>malvids</taxon>
        <taxon>Brassicales</taxon>
        <taxon>Brassicaceae</taxon>
        <taxon>Brassiceae</taxon>
        <taxon>Brassica</taxon>
    </lineage>
</organism>
<feature type="domain" description="HRDC" evidence="1">
    <location>
        <begin position="1111"/>
        <end position="1193"/>
    </location>
</feature>
<gene>
    <name evidence="2" type="ORF">Bca52824_079565</name>
</gene>
<name>A0A8X7U217_BRACI</name>
<dbReference type="EMBL" id="JAAMPC010000015">
    <property type="protein sequence ID" value="KAG2260271.1"/>
    <property type="molecule type" value="Genomic_DNA"/>
</dbReference>
<reference evidence="2 3" key="1">
    <citation type="submission" date="2020-02" db="EMBL/GenBank/DDBJ databases">
        <authorList>
            <person name="Ma Q."/>
            <person name="Huang Y."/>
            <person name="Song X."/>
            <person name="Pei D."/>
        </authorList>
    </citation>
    <scope>NUCLEOTIDE SEQUENCE [LARGE SCALE GENOMIC DNA]</scope>
    <source>
        <strain evidence="2">Sxm20200214</strain>
        <tissue evidence="2">Leaf</tissue>
    </source>
</reference>